<dbReference type="Proteomes" id="UP000678237">
    <property type="component" value="Unassembled WGS sequence"/>
</dbReference>
<dbReference type="AlphaFoldDB" id="A0A8T4L7Y0"/>
<accession>A0A8T4L7Y0</accession>
<protein>
    <recommendedName>
        <fullName evidence="1">PIN domain-containing protein</fullName>
    </recommendedName>
</protein>
<dbReference type="InterPro" id="IPR029060">
    <property type="entry name" value="PIN-like_dom_sf"/>
</dbReference>
<evidence type="ECO:0000259" key="1">
    <source>
        <dbReference type="Pfam" id="PF10130"/>
    </source>
</evidence>
<proteinExistence type="predicted"/>
<sequence>MRAVVDANILLSALLKDSITRKPLLDPRHSFLAPEHLLVEFSRHLQTDRECAKKIKVGKEQAQQVAGSLLAALTAVPEKEYAAFLPQALRLAAHGEDAPYLALALARKLPLWSYDKGFRKQHRVKVLSVSDLLAGAVPAKPIRYVFPPSTL</sequence>
<evidence type="ECO:0000313" key="3">
    <source>
        <dbReference type="Proteomes" id="UP000678237"/>
    </source>
</evidence>
<dbReference type="EMBL" id="JAGVWE010000002">
    <property type="protein sequence ID" value="MBS3062787.1"/>
    <property type="molecule type" value="Genomic_DNA"/>
</dbReference>
<name>A0A8T4L7Y0_9ARCH</name>
<reference evidence="2" key="1">
    <citation type="submission" date="2021-03" db="EMBL/GenBank/DDBJ databases">
        <authorList>
            <person name="Jaffe A."/>
        </authorList>
    </citation>
    <scope>NUCLEOTIDE SEQUENCE</scope>
    <source>
        <strain evidence="2">RIFCSPLOWO2_01_FULL_58_19</strain>
    </source>
</reference>
<dbReference type="Pfam" id="PF10130">
    <property type="entry name" value="PIN_2"/>
    <property type="match status" value="1"/>
</dbReference>
<dbReference type="Gene3D" id="3.40.50.1010">
    <property type="entry name" value="5'-nuclease"/>
    <property type="match status" value="1"/>
</dbReference>
<comment type="caution">
    <text evidence="2">The sequence shown here is derived from an EMBL/GenBank/DDBJ whole genome shotgun (WGS) entry which is preliminary data.</text>
</comment>
<evidence type="ECO:0000313" key="2">
    <source>
        <dbReference type="EMBL" id="MBS3062787.1"/>
    </source>
</evidence>
<dbReference type="InterPro" id="IPR002716">
    <property type="entry name" value="PIN_dom"/>
</dbReference>
<gene>
    <name evidence="2" type="ORF">J4203_02855</name>
</gene>
<feature type="domain" description="PIN" evidence="1">
    <location>
        <begin position="4"/>
        <end position="119"/>
    </location>
</feature>
<reference evidence="2" key="2">
    <citation type="submission" date="2021-05" db="EMBL/GenBank/DDBJ databases">
        <title>Protein family content uncovers lineage relationships and bacterial pathway maintenance mechanisms in DPANN archaea.</title>
        <authorList>
            <person name="Castelle C.J."/>
            <person name="Meheust R."/>
            <person name="Jaffe A.L."/>
            <person name="Seitz K."/>
            <person name="Gong X."/>
            <person name="Baker B.J."/>
            <person name="Banfield J.F."/>
        </authorList>
    </citation>
    <scope>NUCLEOTIDE SEQUENCE</scope>
    <source>
        <strain evidence="2">RIFCSPLOWO2_01_FULL_58_19</strain>
    </source>
</reference>
<dbReference type="SUPFAM" id="SSF88723">
    <property type="entry name" value="PIN domain-like"/>
    <property type="match status" value="1"/>
</dbReference>
<organism evidence="2 3">
    <name type="scientific">Candidatus Iainarchaeum sp</name>
    <dbReference type="NCBI Taxonomy" id="3101447"/>
    <lineage>
        <taxon>Archaea</taxon>
        <taxon>Candidatus Iainarchaeota</taxon>
        <taxon>Candidatus Iainarchaeia</taxon>
        <taxon>Candidatus Iainarchaeales</taxon>
        <taxon>Candidatus Iainarchaeaceae</taxon>
        <taxon>Candidatus Iainarchaeum</taxon>
    </lineage>
</organism>